<evidence type="ECO:0000256" key="8">
    <source>
        <dbReference type="ARBA" id="ARBA00022833"/>
    </source>
</evidence>
<dbReference type="InterPro" id="IPR002694">
    <property type="entry name" value="Znf_CHC2"/>
</dbReference>
<keyword evidence="8 13" id="KW-0862">Zinc</keyword>
<dbReference type="GeneID" id="29674034"/>
<proteinExistence type="inferred from homology"/>
<evidence type="ECO:0000256" key="1">
    <source>
        <dbReference type="ARBA" id="ARBA00022478"/>
    </source>
</evidence>
<comment type="catalytic activity">
    <reaction evidence="12">
        <text>ssDNA + n NTP = ssDNA/pppN(pN)n-1 hybrid + (n-1) diphosphate.</text>
        <dbReference type="EC" id="2.7.7.101"/>
    </reaction>
</comment>
<reference evidence="15 16" key="1">
    <citation type="journal article" date="2009" name="Stand. Genomic Sci.">
        <title>Complete genome sequence of Streptobacillus moniliformis type strain (9901T).</title>
        <authorList>
            <person name="Nolan M."/>
            <person name="Gronow S."/>
            <person name="Lapidus A."/>
            <person name="Ivanova N."/>
            <person name="Copeland A."/>
            <person name="Lucas S."/>
            <person name="Del Rio T.G."/>
            <person name="Chen F."/>
            <person name="Tice H."/>
            <person name="Pitluck S."/>
            <person name="Cheng J.F."/>
            <person name="Sims D."/>
            <person name="Meincke L."/>
            <person name="Bruce D."/>
            <person name="Goodwin L."/>
            <person name="Brettin T."/>
            <person name="Han C."/>
            <person name="Detter J.C."/>
            <person name="Ovchinikova G."/>
            <person name="Pati A."/>
            <person name="Mavromatis K."/>
            <person name="Mikhailova N."/>
            <person name="Chen A."/>
            <person name="Palaniappan K."/>
            <person name="Land M."/>
            <person name="Hauser L."/>
            <person name="Chang Y.J."/>
            <person name="Jeffries C.D."/>
            <person name="Rohde M."/>
            <person name="Sproer C."/>
            <person name="Goker M."/>
            <person name="Bristow J."/>
            <person name="Eisen J.A."/>
            <person name="Markowitz V."/>
            <person name="Hugenholtz P."/>
            <person name="Kyrpides N.C."/>
            <person name="Klenk H.P."/>
            <person name="Chain P."/>
        </authorList>
    </citation>
    <scope>NUCLEOTIDE SEQUENCE [LARGE SCALE GENOMIC DNA]</scope>
    <source>
        <strain evidence="16">ATCC 14647 / DSM 12112 / NCTC 10651 / 9901</strain>
    </source>
</reference>
<evidence type="ECO:0000256" key="5">
    <source>
        <dbReference type="ARBA" id="ARBA00022705"/>
    </source>
</evidence>
<dbReference type="Pfam" id="PF01807">
    <property type="entry name" value="Zn_ribbon_DnaG"/>
    <property type="match status" value="1"/>
</dbReference>
<dbReference type="EC" id="2.7.7.101" evidence="12"/>
<evidence type="ECO:0000259" key="14">
    <source>
        <dbReference type="PROSITE" id="PS50880"/>
    </source>
</evidence>
<dbReference type="PANTHER" id="PTHR30313">
    <property type="entry name" value="DNA PRIMASE"/>
    <property type="match status" value="1"/>
</dbReference>
<dbReference type="GO" id="GO:0003899">
    <property type="term" value="F:DNA-directed RNA polymerase activity"/>
    <property type="evidence" value="ECO:0007669"/>
    <property type="project" value="UniProtKB-UniRule"/>
</dbReference>
<dbReference type="PANTHER" id="PTHR30313:SF2">
    <property type="entry name" value="DNA PRIMASE"/>
    <property type="match status" value="1"/>
</dbReference>
<dbReference type="InterPro" id="IPR036977">
    <property type="entry name" value="DNA_primase_Znf_CHC2"/>
</dbReference>
<dbReference type="SMART" id="SM00400">
    <property type="entry name" value="ZnF_CHCC"/>
    <property type="match status" value="1"/>
</dbReference>
<dbReference type="SMART" id="SM00493">
    <property type="entry name" value="TOPRIM"/>
    <property type="match status" value="1"/>
</dbReference>
<keyword evidence="3 12" id="KW-0808">Transferase</keyword>
<dbReference type="AlphaFoldDB" id="D1AXD9"/>
<dbReference type="Proteomes" id="UP000002072">
    <property type="component" value="Chromosome"/>
</dbReference>
<comment type="cofactor">
    <cofactor evidence="13">
        <name>Zn(2+)</name>
        <dbReference type="ChEBI" id="CHEBI:29105"/>
    </cofactor>
    <text evidence="13">Binds 1 zinc ion per monomer.</text>
</comment>
<evidence type="ECO:0000256" key="9">
    <source>
        <dbReference type="ARBA" id="ARBA00022842"/>
    </source>
</evidence>
<evidence type="ECO:0000256" key="2">
    <source>
        <dbReference type="ARBA" id="ARBA00022515"/>
    </source>
</evidence>
<dbReference type="HAMAP" id="MF_00974">
    <property type="entry name" value="DNA_primase_DnaG"/>
    <property type="match status" value="1"/>
</dbReference>
<dbReference type="GO" id="GO:0008270">
    <property type="term" value="F:zinc ion binding"/>
    <property type="evidence" value="ECO:0007669"/>
    <property type="project" value="UniProtKB-KW"/>
</dbReference>
<evidence type="ECO:0000256" key="10">
    <source>
        <dbReference type="ARBA" id="ARBA00023125"/>
    </source>
</evidence>
<name>D1AXD9_STRM9</name>
<dbReference type="InterPro" id="IPR030846">
    <property type="entry name" value="DnaG_bac"/>
</dbReference>
<dbReference type="SUPFAM" id="SSF56731">
    <property type="entry name" value="DNA primase core"/>
    <property type="match status" value="1"/>
</dbReference>
<dbReference type="Gene3D" id="3.90.980.10">
    <property type="entry name" value="DNA primase, catalytic core, N-terminal domain"/>
    <property type="match status" value="1"/>
</dbReference>
<evidence type="ECO:0000256" key="12">
    <source>
        <dbReference type="HAMAP-Rule" id="MF_00974"/>
    </source>
</evidence>
<comment type="function">
    <text evidence="12 13">RNA polymerase that catalyzes the synthesis of short RNA molecules used as primers for DNA polymerase during DNA replication.</text>
</comment>
<evidence type="ECO:0000313" key="16">
    <source>
        <dbReference type="Proteomes" id="UP000002072"/>
    </source>
</evidence>
<evidence type="ECO:0000256" key="11">
    <source>
        <dbReference type="ARBA" id="ARBA00023163"/>
    </source>
</evidence>
<keyword evidence="2 12" id="KW-0639">Primosome</keyword>
<comment type="caution">
    <text evidence="12">Lacks conserved residue(s) required for the propagation of feature annotation.</text>
</comment>
<dbReference type="GO" id="GO:1990077">
    <property type="term" value="C:primosome complex"/>
    <property type="evidence" value="ECO:0007669"/>
    <property type="project" value="UniProtKB-KW"/>
</dbReference>
<keyword evidence="1 12" id="KW-0240">DNA-directed RNA polymerase</keyword>
<keyword evidence="11 12" id="KW-0804">Transcription</keyword>
<organism evidence="15 16">
    <name type="scientific">Streptobacillus moniliformis (strain ATCC 14647 / DSM 12112 / NCTC 10651 / 9901)</name>
    <dbReference type="NCBI Taxonomy" id="519441"/>
    <lineage>
        <taxon>Bacteria</taxon>
        <taxon>Fusobacteriati</taxon>
        <taxon>Fusobacteriota</taxon>
        <taxon>Fusobacteriia</taxon>
        <taxon>Fusobacteriales</taxon>
        <taxon>Leptotrichiaceae</taxon>
        <taxon>Streptobacillus</taxon>
    </lineage>
</organism>
<dbReference type="RefSeq" id="WP_012858522.1">
    <property type="nucleotide sequence ID" value="NC_013515.1"/>
</dbReference>
<keyword evidence="10 12" id="KW-0238">DNA-binding</keyword>
<evidence type="ECO:0000256" key="7">
    <source>
        <dbReference type="ARBA" id="ARBA00022771"/>
    </source>
</evidence>
<dbReference type="eggNOG" id="COG0358">
    <property type="taxonomic scope" value="Bacteria"/>
</dbReference>
<gene>
    <name evidence="12" type="primary">dnaG</name>
    <name evidence="15" type="ordered locus">Smon_0485</name>
</gene>
<comment type="subunit">
    <text evidence="12">Monomer. Interacts with DnaB.</text>
</comment>
<dbReference type="GO" id="GO:0000428">
    <property type="term" value="C:DNA-directed RNA polymerase complex"/>
    <property type="evidence" value="ECO:0007669"/>
    <property type="project" value="UniProtKB-KW"/>
</dbReference>
<evidence type="ECO:0000256" key="4">
    <source>
        <dbReference type="ARBA" id="ARBA00022695"/>
    </source>
</evidence>
<dbReference type="InterPro" id="IPR006295">
    <property type="entry name" value="DNA_primase_DnaG"/>
</dbReference>
<dbReference type="NCBIfam" id="TIGR01391">
    <property type="entry name" value="dnaG"/>
    <property type="match status" value="1"/>
</dbReference>
<dbReference type="SUPFAM" id="SSF57783">
    <property type="entry name" value="Zinc beta-ribbon"/>
    <property type="match status" value="1"/>
</dbReference>
<dbReference type="InterPro" id="IPR013264">
    <property type="entry name" value="DNAG_N"/>
</dbReference>
<dbReference type="InterPro" id="IPR050219">
    <property type="entry name" value="DnaG_primase"/>
</dbReference>
<dbReference type="InterPro" id="IPR034151">
    <property type="entry name" value="TOPRIM_DnaG_bac"/>
</dbReference>
<evidence type="ECO:0000256" key="13">
    <source>
        <dbReference type="PIRNR" id="PIRNR002811"/>
    </source>
</evidence>
<dbReference type="STRING" id="519441.Smon_0485"/>
<evidence type="ECO:0000256" key="3">
    <source>
        <dbReference type="ARBA" id="ARBA00022679"/>
    </source>
</evidence>
<dbReference type="HOGENOM" id="CLU_013501_3_2_0"/>
<dbReference type="GO" id="GO:0003677">
    <property type="term" value="F:DNA binding"/>
    <property type="evidence" value="ECO:0007669"/>
    <property type="project" value="UniProtKB-KW"/>
</dbReference>
<keyword evidence="9" id="KW-0460">Magnesium</keyword>
<dbReference type="Pfam" id="PF13155">
    <property type="entry name" value="Toprim_2"/>
    <property type="match status" value="1"/>
</dbReference>
<dbReference type="GO" id="GO:0006269">
    <property type="term" value="P:DNA replication, synthesis of primer"/>
    <property type="evidence" value="ECO:0007669"/>
    <property type="project" value="UniProtKB-UniRule"/>
</dbReference>
<dbReference type="InterPro" id="IPR006171">
    <property type="entry name" value="TOPRIM_dom"/>
</dbReference>
<keyword evidence="4 12" id="KW-0548">Nucleotidyltransferase</keyword>
<dbReference type="Gene3D" id="3.90.580.10">
    <property type="entry name" value="Zinc finger, CHC2-type domain"/>
    <property type="match status" value="1"/>
</dbReference>
<comment type="similarity">
    <text evidence="12 13">Belongs to the DnaG primase family.</text>
</comment>
<sequence>MYKLSEDEEKIINNIDIVDLIGQYVDLNKAGVSYKGYSPFKSENTPSFSVHPVKKIFKDFSSGKGGNVISFYSYIKNISYYEALHELSKKYGINIKKSNSKYLIKDNIGHKILKDAMEFFRLNFEKSSEAKEYLINRGFNLNDLKRYDIGYATNDWNLLYNHLKEKYDVEELIKLGLVTVSSTDTNNIYDTFRKRIIFPIFNIHQQVVGFGGRYIGENVNAPKYLNSTESYVFDKSSELYGLFNKGIEIKEKKYAILMEGFLDVLSSHINTFDNAVASLGTAFTEKQAKLLKKYTDNIIIMYDKDEAGQKATKSVINILNKLEFNIKCSSLPDGVKDPDEYFKKYSKDDFFEILGKSVGALDYIFEMDLKDFDFTQTTSKREAIELMKSYFENVTNDIVYSDEIEKFSRLIDVETKYILSKYIRNKNKNFKDLDTIKEVSQDRVNEKINKQEELEKLSIVFLLLGKEVDQILYNILKSFEFQSEKYVELHKKLLSIDYKIDEVSYLVLTKDEEEFMIETTCEFKNNYTDEDYIRIIKTWLELLIKKYEASIDILPINEKIDKKIHIGKLLNKLRNVVNINNLEKCYKEIIVLKGD</sequence>
<dbReference type="EMBL" id="CP001779">
    <property type="protein sequence ID" value="ACZ00965.1"/>
    <property type="molecule type" value="Genomic_DNA"/>
</dbReference>
<evidence type="ECO:0000256" key="6">
    <source>
        <dbReference type="ARBA" id="ARBA00022723"/>
    </source>
</evidence>
<dbReference type="OrthoDB" id="9803773at2"/>
<keyword evidence="16" id="KW-1185">Reference proteome</keyword>
<feature type="domain" description="Toprim" evidence="14">
    <location>
        <begin position="253"/>
        <end position="336"/>
    </location>
</feature>
<protein>
    <recommendedName>
        <fullName evidence="12 13">DNA primase</fullName>
        <ecNumber evidence="12">2.7.7.101</ecNumber>
    </recommendedName>
</protein>
<dbReference type="PIRSF" id="PIRSF002811">
    <property type="entry name" value="DnaG"/>
    <property type="match status" value="1"/>
</dbReference>
<dbReference type="GO" id="GO:0005737">
    <property type="term" value="C:cytoplasm"/>
    <property type="evidence" value="ECO:0007669"/>
    <property type="project" value="TreeGrafter"/>
</dbReference>
<dbReference type="Gene3D" id="3.40.1360.10">
    <property type="match status" value="1"/>
</dbReference>
<dbReference type="KEGG" id="smf:Smon_0485"/>
<keyword evidence="7" id="KW-0863">Zinc-finger</keyword>
<keyword evidence="6 13" id="KW-0479">Metal-binding</keyword>
<dbReference type="PROSITE" id="PS50880">
    <property type="entry name" value="TOPRIM"/>
    <property type="match status" value="1"/>
</dbReference>
<evidence type="ECO:0000313" key="15">
    <source>
        <dbReference type="EMBL" id="ACZ00965.1"/>
    </source>
</evidence>
<dbReference type="Pfam" id="PF08275">
    <property type="entry name" value="DNAG_N"/>
    <property type="match status" value="1"/>
</dbReference>
<dbReference type="CDD" id="cd03364">
    <property type="entry name" value="TOPRIM_DnaG_primases"/>
    <property type="match status" value="1"/>
</dbReference>
<keyword evidence="5 12" id="KW-0235">DNA replication</keyword>
<accession>D1AXD9</accession>
<dbReference type="InterPro" id="IPR037068">
    <property type="entry name" value="DNA_primase_core_N_sf"/>
</dbReference>